<sequence>MAENQKHITHVLAESLSVMKLSQGQIAENRKSINQIINNLGNVKNFSIELSQDIQDLDNLVRLYAKFDRSLTYLHEFIGISRDYLQHLMFQLNMLSLGHLSPAVIRPTDSRNLLLELSAQFRVPFDPKEDLCKTLTCSTLINEEKMIVVISVHWGWPRLIRLNRNGTSAGSGQTGSGQTGNGQTGNGQTGNDQIVNRMEMVNPRVDGPDNRDEHVTASAPSKDEMSFSIKQLYPKIGVQRTA</sequence>
<evidence type="ECO:0000313" key="3">
    <source>
        <dbReference type="Proteomes" id="UP000596742"/>
    </source>
</evidence>
<accession>A0A8B6EAJ5</accession>
<name>A0A8B6EAJ5_MYTGA</name>
<proteinExistence type="predicted"/>
<feature type="non-terminal residue" evidence="2">
    <location>
        <position position="1"/>
    </location>
</feature>
<protein>
    <submittedName>
        <fullName evidence="2">Uncharacterized protein</fullName>
    </submittedName>
</protein>
<feature type="compositionally biased region" description="Gly residues" evidence="1">
    <location>
        <begin position="172"/>
        <end position="188"/>
    </location>
</feature>
<feature type="compositionally biased region" description="Basic and acidic residues" evidence="1">
    <location>
        <begin position="206"/>
        <end position="223"/>
    </location>
</feature>
<organism evidence="2 3">
    <name type="scientific">Mytilus galloprovincialis</name>
    <name type="common">Mediterranean mussel</name>
    <dbReference type="NCBI Taxonomy" id="29158"/>
    <lineage>
        <taxon>Eukaryota</taxon>
        <taxon>Metazoa</taxon>
        <taxon>Spiralia</taxon>
        <taxon>Lophotrochozoa</taxon>
        <taxon>Mollusca</taxon>
        <taxon>Bivalvia</taxon>
        <taxon>Autobranchia</taxon>
        <taxon>Pteriomorphia</taxon>
        <taxon>Mytilida</taxon>
        <taxon>Mytiloidea</taxon>
        <taxon>Mytilidae</taxon>
        <taxon>Mytilinae</taxon>
        <taxon>Mytilus</taxon>
    </lineage>
</organism>
<feature type="region of interest" description="Disordered" evidence="1">
    <location>
        <begin position="166"/>
        <end position="191"/>
    </location>
</feature>
<keyword evidence="3" id="KW-1185">Reference proteome</keyword>
<comment type="caution">
    <text evidence="2">The sequence shown here is derived from an EMBL/GenBank/DDBJ whole genome shotgun (WGS) entry which is preliminary data.</text>
</comment>
<gene>
    <name evidence="2" type="ORF">MGAL_10B045650</name>
</gene>
<dbReference type="AlphaFoldDB" id="A0A8B6EAJ5"/>
<dbReference type="OrthoDB" id="6077750at2759"/>
<reference evidence="2" key="1">
    <citation type="submission" date="2018-11" db="EMBL/GenBank/DDBJ databases">
        <authorList>
            <person name="Alioto T."/>
            <person name="Alioto T."/>
        </authorList>
    </citation>
    <scope>NUCLEOTIDE SEQUENCE</scope>
</reference>
<evidence type="ECO:0000256" key="1">
    <source>
        <dbReference type="SAM" id="MobiDB-lite"/>
    </source>
</evidence>
<feature type="region of interest" description="Disordered" evidence="1">
    <location>
        <begin position="203"/>
        <end position="223"/>
    </location>
</feature>
<dbReference type="EMBL" id="UYJE01004806">
    <property type="protein sequence ID" value="VDI31580.1"/>
    <property type="molecule type" value="Genomic_DNA"/>
</dbReference>
<dbReference type="Proteomes" id="UP000596742">
    <property type="component" value="Unassembled WGS sequence"/>
</dbReference>
<evidence type="ECO:0000313" key="2">
    <source>
        <dbReference type="EMBL" id="VDI31580.1"/>
    </source>
</evidence>